<dbReference type="AlphaFoldDB" id="A0A6N2L4K2"/>
<organism evidence="1">
    <name type="scientific">Salix viminalis</name>
    <name type="common">Common osier</name>
    <name type="synonym">Basket willow</name>
    <dbReference type="NCBI Taxonomy" id="40686"/>
    <lineage>
        <taxon>Eukaryota</taxon>
        <taxon>Viridiplantae</taxon>
        <taxon>Streptophyta</taxon>
        <taxon>Embryophyta</taxon>
        <taxon>Tracheophyta</taxon>
        <taxon>Spermatophyta</taxon>
        <taxon>Magnoliopsida</taxon>
        <taxon>eudicotyledons</taxon>
        <taxon>Gunneridae</taxon>
        <taxon>Pentapetalae</taxon>
        <taxon>rosids</taxon>
        <taxon>fabids</taxon>
        <taxon>Malpighiales</taxon>
        <taxon>Salicaceae</taxon>
        <taxon>Saliceae</taxon>
        <taxon>Salix</taxon>
    </lineage>
</organism>
<protein>
    <submittedName>
        <fullName evidence="1">Uncharacterized protein</fullName>
    </submittedName>
</protein>
<proteinExistence type="predicted"/>
<reference evidence="1" key="1">
    <citation type="submission" date="2019-03" db="EMBL/GenBank/DDBJ databases">
        <authorList>
            <person name="Mank J."/>
            <person name="Almeida P."/>
        </authorList>
    </citation>
    <scope>NUCLEOTIDE SEQUENCE</scope>
    <source>
        <strain evidence="1">78183</strain>
    </source>
</reference>
<gene>
    <name evidence="1" type="ORF">SVIM_LOCUS180084</name>
</gene>
<dbReference type="InterPro" id="IPR036930">
    <property type="entry name" value="WGR_dom_sf"/>
</dbReference>
<evidence type="ECO:0000313" key="1">
    <source>
        <dbReference type="EMBL" id="VFU36066.1"/>
    </source>
</evidence>
<dbReference type="EMBL" id="CAADRP010001112">
    <property type="protein sequence ID" value="VFU36066.1"/>
    <property type="molecule type" value="Genomic_DNA"/>
</dbReference>
<accession>A0A6N2L4K2</accession>
<sequence>MEAYDVVSDLSVEGKGIPWDRQDPSEEPLESISTELKIYGKRGVYKDTRLQERGGQIFEKDGILYSRAFSLCDLGRGLNEYII</sequence>
<name>A0A6N2L4K2_SALVM</name>
<dbReference type="SUPFAM" id="SSF142921">
    <property type="entry name" value="WGR domain-like"/>
    <property type="match status" value="1"/>
</dbReference>